<accession>A0A1A9WNB9</accession>
<evidence type="ECO:0000256" key="6">
    <source>
        <dbReference type="ARBA" id="ARBA00022842"/>
    </source>
</evidence>
<evidence type="ECO:0000259" key="8">
    <source>
        <dbReference type="PROSITE" id="PS50011"/>
    </source>
</evidence>
<dbReference type="GO" id="GO:0005524">
    <property type="term" value="F:ATP binding"/>
    <property type="evidence" value="ECO:0007669"/>
    <property type="project" value="UniProtKB-KW"/>
</dbReference>
<dbReference type="CDD" id="cd14339">
    <property type="entry name" value="UBA_SNRK"/>
    <property type="match status" value="1"/>
</dbReference>
<keyword evidence="10" id="KW-1185">Reference proteome</keyword>
<keyword evidence="4" id="KW-0547">Nucleotide-binding</keyword>
<reference evidence="9" key="2">
    <citation type="submission" date="2020-05" db="UniProtKB">
        <authorList>
            <consortium name="EnsemblMetazoa"/>
        </authorList>
    </citation>
    <scope>IDENTIFICATION</scope>
    <source>
        <strain evidence="9">IAEA</strain>
    </source>
</reference>
<keyword evidence="6" id="KW-0460">Magnesium</keyword>
<dbReference type="FunFam" id="1.10.510.10:FF:000166">
    <property type="entry name" value="SNF-related serine/threonine-protein kinase"/>
    <property type="match status" value="1"/>
</dbReference>
<dbReference type="AlphaFoldDB" id="A0A1A9WNB9"/>
<protein>
    <recommendedName>
        <fullName evidence="8">Protein kinase domain-containing protein</fullName>
    </recommendedName>
</protein>
<keyword evidence="2" id="KW-0597">Phosphoprotein</keyword>
<dbReference type="STRING" id="37001.A0A1A9WNB9"/>
<evidence type="ECO:0000256" key="5">
    <source>
        <dbReference type="ARBA" id="ARBA00022840"/>
    </source>
</evidence>
<dbReference type="InterPro" id="IPR000719">
    <property type="entry name" value="Prot_kinase_dom"/>
</dbReference>
<evidence type="ECO:0000256" key="1">
    <source>
        <dbReference type="ARBA" id="ARBA00001946"/>
    </source>
</evidence>
<feature type="compositionally biased region" description="Polar residues" evidence="7">
    <location>
        <begin position="556"/>
        <end position="565"/>
    </location>
</feature>
<dbReference type="GO" id="GO:0005737">
    <property type="term" value="C:cytoplasm"/>
    <property type="evidence" value="ECO:0007669"/>
    <property type="project" value="TreeGrafter"/>
</dbReference>
<evidence type="ECO:0000256" key="2">
    <source>
        <dbReference type="ARBA" id="ARBA00022553"/>
    </source>
</evidence>
<dbReference type="PANTHER" id="PTHR24346">
    <property type="entry name" value="MAP/MICROTUBULE AFFINITY-REGULATING KINASE"/>
    <property type="match status" value="1"/>
</dbReference>
<feature type="domain" description="Protein kinase" evidence="8">
    <location>
        <begin position="1"/>
        <end position="203"/>
    </location>
</feature>
<feature type="region of interest" description="Disordered" evidence="7">
    <location>
        <begin position="470"/>
        <end position="633"/>
    </location>
</feature>
<dbReference type="SUPFAM" id="SSF56112">
    <property type="entry name" value="Protein kinase-like (PK-like)"/>
    <property type="match status" value="1"/>
</dbReference>
<evidence type="ECO:0000313" key="10">
    <source>
        <dbReference type="Proteomes" id="UP000091820"/>
    </source>
</evidence>
<dbReference type="GO" id="GO:0046872">
    <property type="term" value="F:metal ion binding"/>
    <property type="evidence" value="ECO:0007669"/>
    <property type="project" value="UniProtKB-KW"/>
</dbReference>
<dbReference type="PROSITE" id="PS50011">
    <property type="entry name" value="PROTEIN_KINASE_DOM"/>
    <property type="match status" value="1"/>
</dbReference>
<dbReference type="EnsemblMetazoa" id="GBRI025951-RA">
    <property type="protein sequence ID" value="GBRI025951-PA"/>
    <property type="gene ID" value="GBRI025951"/>
</dbReference>
<feature type="compositionally biased region" description="Basic and acidic residues" evidence="7">
    <location>
        <begin position="609"/>
        <end position="620"/>
    </location>
</feature>
<evidence type="ECO:0000313" key="9">
    <source>
        <dbReference type="EnsemblMetazoa" id="GBRI025951-PA"/>
    </source>
</evidence>
<dbReference type="VEuPathDB" id="VectorBase:GBRI025951"/>
<evidence type="ECO:0000256" key="4">
    <source>
        <dbReference type="ARBA" id="ARBA00022741"/>
    </source>
</evidence>
<sequence length="783" mass="88371">MKLVQHPNVVRLYEVIDTKNKLYLVLELGDGGDLYDYIMKHDGGLTENLARKYFRQILRAITYCHQLHVVHRDLKPENVVFFEKLGVVKLTDFGFSNKFSPGQKLQTFCGSLAYSAPEILLGDSYDAPAVDIWSLGVILYMLVCGNPPFEKANDSETLTMIMDCKYTVPAQVTPDCRRLIGSMLVRDPKKRATIEQIAADPWVKENAAVDDADFLPLVKREQISEEDHAFIVQKMINGNIASKEEILQALDKDKYNHITATYFLLAEIRLRKRREEQNFKQSSLLPLGKVKSNFSAGMESVQGVDMGKASQPLKVPINIICTPEILQNESKTDKRSRKCSIVREEDEEESSHELSCEGNELKVAIARRESISDGRLHHSVQERALNSSKTSNIGHIGAGGDVLDTIETQTKMVVSVDATLAQKLSEMDIQSTENVANLTVAINNSNQTINESLEIQDTLRGLDELKLKPSKNPVLTHHRRHSKLNKIRTPSCSSSEASDDDTKTRSKKKIHKFVGTPDTPTRFRVHRRDSHDDSSDSQDQGCPPSGAHAGHDAANLITTNSSNVTDNKKEGQTQNKSEDTRHHKSSTHSYGHNNKCKNKQSKDGSAATSDKHYSLAEKATHTQAVNLNSRRKRIRESQSLDRITEAQEYDLLRHRSSFPYAETQGNYDQRISLFNLHTFPEAKEEEYDDEGSENYPNHTEQFRNSLNIIKEHGNTLTIRSSVNNSLQHNHSNSIYKLNSIEEIDLILHEKSLTKTLQTTSSKCFVTIKKIRKLGKYFPVVNFS</sequence>
<dbReference type="GO" id="GO:0004674">
    <property type="term" value="F:protein serine/threonine kinase activity"/>
    <property type="evidence" value="ECO:0007669"/>
    <property type="project" value="TreeGrafter"/>
</dbReference>
<dbReference type="Proteomes" id="UP000091820">
    <property type="component" value="Unassembled WGS sequence"/>
</dbReference>
<comment type="cofactor">
    <cofactor evidence="1">
        <name>Mg(2+)</name>
        <dbReference type="ChEBI" id="CHEBI:18420"/>
    </cofactor>
</comment>
<dbReference type="Pfam" id="PF00069">
    <property type="entry name" value="Pkinase"/>
    <property type="match status" value="1"/>
</dbReference>
<dbReference type="InterPro" id="IPR008271">
    <property type="entry name" value="Ser/Thr_kinase_AS"/>
</dbReference>
<evidence type="ECO:0000256" key="3">
    <source>
        <dbReference type="ARBA" id="ARBA00022723"/>
    </source>
</evidence>
<keyword evidence="5" id="KW-0067">ATP-binding</keyword>
<reference evidence="10" key="1">
    <citation type="submission" date="2014-03" db="EMBL/GenBank/DDBJ databases">
        <authorList>
            <person name="Aksoy S."/>
            <person name="Warren W."/>
            <person name="Wilson R.K."/>
        </authorList>
    </citation>
    <scope>NUCLEOTIDE SEQUENCE [LARGE SCALE GENOMIC DNA]</scope>
    <source>
        <strain evidence="10">IAEA</strain>
    </source>
</reference>
<dbReference type="GO" id="GO:0035556">
    <property type="term" value="P:intracellular signal transduction"/>
    <property type="evidence" value="ECO:0007669"/>
    <property type="project" value="TreeGrafter"/>
</dbReference>
<dbReference type="Gene3D" id="1.10.510.10">
    <property type="entry name" value="Transferase(Phosphotransferase) domain 1"/>
    <property type="match status" value="1"/>
</dbReference>
<keyword evidence="3" id="KW-0479">Metal-binding</keyword>
<proteinExistence type="predicted"/>
<dbReference type="PROSITE" id="PS00108">
    <property type="entry name" value="PROTEIN_KINASE_ST"/>
    <property type="match status" value="1"/>
</dbReference>
<dbReference type="InterPro" id="IPR011009">
    <property type="entry name" value="Kinase-like_dom_sf"/>
</dbReference>
<feature type="compositionally biased region" description="Basic and acidic residues" evidence="7">
    <location>
        <begin position="566"/>
        <end position="581"/>
    </location>
</feature>
<feature type="compositionally biased region" description="Basic residues" evidence="7">
    <location>
        <begin position="476"/>
        <end position="486"/>
    </location>
</feature>
<name>A0A1A9WNB9_9MUSC</name>
<evidence type="ECO:0000256" key="7">
    <source>
        <dbReference type="SAM" id="MobiDB-lite"/>
    </source>
</evidence>
<organism evidence="9 10">
    <name type="scientific">Glossina brevipalpis</name>
    <dbReference type="NCBI Taxonomy" id="37001"/>
    <lineage>
        <taxon>Eukaryota</taxon>
        <taxon>Metazoa</taxon>
        <taxon>Ecdysozoa</taxon>
        <taxon>Arthropoda</taxon>
        <taxon>Hexapoda</taxon>
        <taxon>Insecta</taxon>
        <taxon>Pterygota</taxon>
        <taxon>Neoptera</taxon>
        <taxon>Endopterygota</taxon>
        <taxon>Diptera</taxon>
        <taxon>Brachycera</taxon>
        <taxon>Muscomorpha</taxon>
        <taxon>Hippoboscoidea</taxon>
        <taxon>Glossinidae</taxon>
        <taxon>Glossina</taxon>
    </lineage>
</organism>
<dbReference type="SMART" id="SM00220">
    <property type="entry name" value="S_TKc"/>
    <property type="match status" value="1"/>
</dbReference>
<dbReference type="PANTHER" id="PTHR24346:SF45">
    <property type="entry name" value="PROTEIN KINASE DOMAIN-CONTAINING PROTEIN"/>
    <property type="match status" value="1"/>
</dbReference>